<dbReference type="Gene3D" id="1.10.390.10">
    <property type="entry name" value="Neutral Protease Domain 2"/>
    <property type="match status" value="1"/>
</dbReference>
<dbReference type="Pfam" id="PF17900">
    <property type="entry name" value="Peptidase_M1_N"/>
    <property type="match status" value="1"/>
</dbReference>
<evidence type="ECO:0000256" key="10">
    <source>
        <dbReference type="ARBA" id="ARBA00022833"/>
    </source>
</evidence>
<dbReference type="Gene3D" id="2.60.40.1730">
    <property type="entry name" value="tricorn interacting facor f3 domain"/>
    <property type="match status" value="1"/>
</dbReference>
<dbReference type="Proteomes" id="UP000241788">
    <property type="component" value="Unassembled WGS sequence"/>
</dbReference>
<evidence type="ECO:0000256" key="6">
    <source>
        <dbReference type="ARBA" id="ARBA00022490"/>
    </source>
</evidence>
<name>A0A1N6UG93_9GAMM</name>
<evidence type="ECO:0000256" key="8">
    <source>
        <dbReference type="ARBA" id="ARBA00022723"/>
    </source>
</evidence>
<keyword evidence="6" id="KW-0963">Cytoplasm</keyword>
<sequence length="450" mass="50286">MRIRAMLMILACLGLMPIGVWATPAKEKSPQGDVAPLRSFDVQHYSVHLDPDVDAGTLRGQVVIQLDLVAAGATRLDFDVGALTIDAVRADGQSLPFEVADRRLQVTLARKHPRGKRLRIEVDYHGAPKFGMEFHPQRGEIYTIFSTSQWMPCIDAPDERASLDLRVLLPIDARMIGNGSEISARKQRDGRRLHHWRLRESVPSFTYGFAAGRYREVALHDGGLSLRYLSGALDERQLRRVFAETPDMLRFFGEKTGIPYRGRYSQALVAKTIGQEMAGLAVLSEAYGQGVLDGSHDVGLIAHEVAHQWWGVGVTCLDWGHFWLNEGLVTFMTAAYLQHRHGDAVYRERVAGWKQRVERLRAEGKDRPLVYARWVAPTADDRAVVYVKGAYAIAQLREELGEEAFWGGIRAYTQANQGQSVVTSDLRAAMERSSGRDLSAFFARWAGSGE</sequence>
<keyword evidence="18" id="KW-1185">Reference proteome</keyword>
<evidence type="ECO:0000313" key="17">
    <source>
        <dbReference type="EMBL" id="SIQ64688.1"/>
    </source>
</evidence>
<dbReference type="STRING" id="1604334.SAMN05421546_1649"/>
<evidence type="ECO:0000313" key="18">
    <source>
        <dbReference type="Proteomes" id="UP000241788"/>
    </source>
</evidence>
<evidence type="ECO:0000256" key="5">
    <source>
        <dbReference type="ARBA" id="ARBA00015611"/>
    </source>
</evidence>
<evidence type="ECO:0000256" key="13">
    <source>
        <dbReference type="PIRSR" id="PIRSR634015-3"/>
    </source>
</evidence>
<evidence type="ECO:0000256" key="4">
    <source>
        <dbReference type="ARBA" id="ARBA00012564"/>
    </source>
</evidence>
<evidence type="ECO:0000259" key="16">
    <source>
        <dbReference type="Pfam" id="PF17900"/>
    </source>
</evidence>
<keyword evidence="9" id="KW-0378">Hydrolase</keyword>
<keyword evidence="14" id="KW-0732">Signal</keyword>
<organism evidence="17 18">
    <name type="scientific">Solilutibacter tolerans</name>
    <dbReference type="NCBI Taxonomy" id="1604334"/>
    <lineage>
        <taxon>Bacteria</taxon>
        <taxon>Pseudomonadati</taxon>
        <taxon>Pseudomonadota</taxon>
        <taxon>Gammaproteobacteria</taxon>
        <taxon>Lysobacterales</taxon>
        <taxon>Lysobacteraceae</taxon>
        <taxon>Solilutibacter</taxon>
    </lineage>
</organism>
<comment type="cofactor">
    <cofactor evidence="13">
        <name>Zn(2+)</name>
        <dbReference type="ChEBI" id="CHEBI:29105"/>
    </cofactor>
    <text evidence="13">Binds 1 zinc ion per subunit.</text>
</comment>
<dbReference type="SUPFAM" id="SSF63737">
    <property type="entry name" value="Leukotriene A4 hydrolase N-terminal domain"/>
    <property type="match status" value="1"/>
</dbReference>
<dbReference type="InterPro" id="IPR027268">
    <property type="entry name" value="Peptidase_M4/M1_CTD_sf"/>
</dbReference>
<comment type="similarity">
    <text evidence="3">Belongs to the peptidase M1 family.</text>
</comment>
<evidence type="ECO:0000259" key="15">
    <source>
        <dbReference type="Pfam" id="PF01433"/>
    </source>
</evidence>
<dbReference type="EC" id="3.4.11.2" evidence="4"/>
<evidence type="ECO:0000256" key="11">
    <source>
        <dbReference type="ARBA" id="ARBA00023049"/>
    </source>
</evidence>
<feature type="binding site" evidence="13">
    <location>
        <position position="307"/>
    </location>
    <ligand>
        <name>Zn(2+)</name>
        <dbReference type="ChEBI" id="CHEBI:29105"/>
        <note>catalytic</note>
    </ligand>
</feature>
<dbReference type="GO" id="GO:0008237">
    <property type="term" value="F:metallopeptidase activity"/>
    <property type="evidence" value="ECO:0007669"/>
    <property type="project" value="UniProtKB-KW"/>
</dbReference>
<dbReference type="InterPro" id="IPR045357">
    <property type="entry name" value="Aminopeptidase_N-like_N"/>
</dbReference>
<evidence type="ECO:0000256" key="2">
    <source>
        <dbReference type="ARBA" id="ARBA00004496"/>
    </source>
</evidence>
<evidence type="ECO:0000256" key="12">
    <source>
        <dbReference type="PIRSR" id="PIRSR634015-1"/>
    </source>
</evidence>
<keyword evidence="7" id="KW-0645">Protease</keyword>
<feature type="signal peptide" evidence="14">
    <location>
        <begin position="1"/>
        <end position="22"/>
    </location>
</feature>
<dbReference type="PANTHER" id="PTHR45726:SF3">
    <property type="entry name" value="LEUKOTRIENE A-4 HYDROLASE"/>
    <property type="match status" value="1"/>
</dbReference>
<feature type="binding site" evidence="13">
    <location>
        <position position="303"/>
    </location>
    <ligand>
        <name>Zn(2+)</name>
        <dbReference type="ChEBI" id="CHEBI:29105"/>
        <note>catalytic</note>
    </ligand>
</feature>
<dbReference type="Pfam" id="PF01433">
    <property type="entry name" value="Peptidase_M1"/>
    <property type="match status" value="1"/>
</dbReference>
<dbReference type="InterPro" id="IPR034015">
    <property type="entry name" value="M1_LTA4H"/>
</dbReference>
<keyword evidence="8 13" id="KW-0479">Metal-binding</keyword>
<evidence type="ECO:0000256" key="9">
    <source>
        <dbReference type="ARBA" id="ARBA00022801"/>
    </source>
</evidence>
<accession>A0A1N6UG93</accession>
<feature type="chain" id="PRO_5012726638" description="Aminopeptidase N" evidence="14">
    <location>
        <begin position="23"/>
        <end position="450"/>
    </location>
</feature>
<protein>
    <recommendedName>
        <fullName evidence="5">Aminopeptidase N</fullName>
        <ecNumber evidence="4">3.4.11.2</ecNumber>
    </recommendedName>
</protein>
<evidence type="ECO:0000256" key="3">
    <source>
        <dbReference type="ARBA" id="ARBA00010136"/>
    </source>
</evidence>
<evidence type="ECO:0000256" key="14">
    <source>
        <dbReference type="SAM" id="SignalP"/>
    </source>
</evidence>
<evidence type="ECO:0000256" key="1">
    <source>
        <dbReference type="ARBA" id="ARBA00000098"/>
    </source>
</evidence>
<feature type="binding site" evidence="13">
    <location>
        <position position="326"/>
    </location>
    <ligand>
        <name>Zn(2+)</name>
        <dbReference type="ChEBI" id="CHEBI:29105"/>
        <note>catalytic</note>
    </ligand>
</feature>
<dbReference type="GO" id="GO:0016285">
    <property type="term" value="F:alanyl aminopeptidase activity"/>
    <property type="evidence" value="ECO:0007669"/>
    <property type="project" value="UniProtKB-EC"/>
</dbReference>
<dbReference type="EMBL" id="FTLW01000003">
    <property type="protein sequence ID" value="SIQ64688.1"/>
    <property type="molecule type" value="Genomic_DNA"/>
</dbReference>
<feature type="domain" description="Peptidase M1 membrane alanine aminopeptidase" evidence="15">
    <location>
        <begin position="298"/>
        <end position="445"/>
    </location>
</feature>
<evidence type="ECO:0000256" key="7">
    <source>
        <dbReference type="ARBA" id="ARBA00022670"/>
    </source>
</evidence>
<keyword evidence="10 13" id="KW-0862">Zinc</keyword>
<comment type="catalytic activity">
    <reaction evidence="1">
        <text>Release of an N-terminal amino acid, Xaa-|-Yaa- from a peptide, amide or arylamide. Xaa is preferably Ala, but may be most amino acids including Pro (slow action). When a terminal hydrophobic residue is followed by a prolyl residue, the two may be released as an intact Xaa-Pro dipeptide.</text>
        <dbReference type="EC" id="3.4.11.2"/>
    </reaction>
</comment>
<dbReference type="PANTHER" id="PTHR45726">
    <property type="entry name" value="LEUKOTRIENE A-4 HYDROLASE"/>
    <property type="match status" value="1"/>
</dbReference>
<dbReference type="SUPFAM" id="SSF55486">
    <property type="entry name" value="Metalloproteases ('zincins'), catalytic domain"/>
    <property type="match status" value="1"/>
</dbReference>
<reference evidence="18" key="1">
    <citation type="submission" date="2017-01" db="EMBL/GenBank/DDBJ databases">
        <authorList>
            <person name="Varghese N."/>
            <person name="Submissions S."/>
        </authorList>
    </citation>
    <scope>NUCLEOTIDE SEQUENCE [LARGE SCALE GENOMIC DNA]</scope>
    <source>
        <strain evidence="18">UM1</strain>
    </source>
</reference>
<feature type="domain" description="Aminopeptidase N-like N-terminal" evidence="16">
    <location>
        <begin position="43"/>
        <end position="204"/>
    </location>
</feature>
<keyword evidence="11" id="KW-0482">Metalloprotease</keyword>
<dbReference type="InterPro" id="IPR042097">
    <property type="entry name" value="Aminopeptidase_N-like_N_sf"/>
</dbReference>
<dbReference type="RefSeq" id="WP_165688574.1">
    <property type="nucleotide sequence ID" value="NZ_FTLW01000003.1"/>
</dbReference>
<dbReference type="CDD" id="cd09603">
    <property type="entry name" value="M1_APN_like"/>
    <property type="match status" value="1"/>
</dbReference>
<dbReference type="PRINTS" id="PR00756">
    <property type="entry name" value="ALADIPTASE"/>
</dbReference>
<dbReference type="GO" id="GO:0005737">
    <property type="term" value="C:cytoplasm"/>
    <property type="evidence" value="ECO:0007669"/>
    <property type="project" value="UniProtKB-SubCell"/>
</dbReference>
<feature type="active site" description="Proton acceptor" evidence="12">
    <location>
        <position position="304"/>
    </location>
</feature>
<proteinExistence type="inferred from homology"/>
<dbReference type="AlphaFoldDB" id="A0A1N6UG93"/>
<dbReference type="InterPro" id="IPR014782">
    <property type="entry name" value="Peptidase_M1_dom"/>
</dbReference>
<dbReference type="GO" id="GO:0008270">
    <property type="term" value="F:zinc ion binding"/>
    <property type="evidence" value="ECO:0007669"/>
    <property type="project" value="InterPro"/>
</dbReference>
<dbReference type="GO" id="GO:0006508">
    <property type="term" value="P:proteolysis"/>
    <property type="evidence" value="ECO:0007669"/>
    <property type="project" value="UniProtKB-KW"/>
</dbReference>
<gene>
    <name evidence="17" type="ORF">SAMN05421546_1649</name>
</gene>
<comment type="subcellular location">
    <subcellularLocation>
        <location evidence="2">Cytoplasm</location>
    </subcellularLocation>
</comment>
<dbReference type="InterPro" id="IPR001930">
    <property type="entry name" value="Peptidase_M1"/>
</dbReference>
<feature type="active site" description="Proton donor" evidence="12">
    <location>
        <position position="386"/>
    </location>
</feature>